<dbReference type="PANTHER" id="PTHR48475:SF2">
    <property type="entry name" value="RIBONUCLEASE H"/>
    <property type="match status" value="1"/>
</dbReference>
<organism evidence="1 2">
    <name type="scientific">Mucuna pruriens</name>
    <name type="common">Velvet bean</name>
    <name type="synonym">Dolichos pruriens</name>
    <dbReference type="NCBI Taxonomy" id="157652"/>
    <lineage>
        <taxon>Eukaryota</taxon>
        <taxon>Viridiplantae</taxon>
        <taxon>Streptophyta</taxon>
        <taxon>Embryophyta</taxon>
        <taxon>Tracheophyta</taxon>
        <taxon>Spermatophyta</taxon>
        <taxon>Magnoliopsida</taxon>
        <taxon>eudicotyledons</taxon>
        <taxon>Gunneridae</taxon>
        <taxon>Pentapetalae</taxon>
        <taxon>rosids</taxon>
        <taxon>fabids</taxon>
        <taxon>Fabales</taxon>
        <taxon>Fabaceae</taxon>
        <taxon>Papilionoideae</taxon>
        <taxon>50 kb inversion clade</taxon>
        <taxon>NPAAA clade</taxon>
        <taxon>indigoferoid/millettioid clade</taxon>
        <taxon>Phaseoleae</taxon>
        <taxon>Mucuna</taxon>
    </lineage>
</organism>
<evidence type="ECO:0000313" key="2">
    <source>
        <dbReference type="Proteomes" id="UP000257109"/>
    </source>
</evidence>
<feature type="non-terminal residue" evidence="1">
    <location>
        <position position="1"/>
    </location>
</feature>
<comment type="caution">
    <text evidence="1">The sequence shown here is derived from an EMBL/GenBank/DDBJ whole genome shotgun (WGS) entry which is preliminary data.</text>
</comment>
<accession>A0A371GNQ2</accession>
<proteinExistence type="predicted"/>
<dbReference type="AlphaFoldDB" id="A0A371GNQ2"/>
<name>A0A371GNQ2_MUCPR</name>
<keyword evidence="2" id="KW-1185">Reference proteome</keyword>
<evidence type="ECO:0008006" key="3">
    <source>
        <dbReference type="Google" id="ProtNLM"/>
    </source>
</evidence>
<dbReference type="PANTHER" id="PTHR48475">
    <property type="entry name" value="RIBONUCLEASE H"/>
    <property type="match status" value="1"/>
</dbReference>
<reference evidence="1" key="1">
    <citation type="submission" date="2018-05" db="EMBL/GenBank/DDBJ databases">
        <title>Draft genome of Mucuna pruriens seed.</title>
        <authorList>
            <person name="Nnadi N.E."/>
            <person name="Vos R."/>
            <person name="Hasami M.H."/>
            <person name="Devisetty U.K."/>
            <person name="Aguiy J.C."/>
        </authorList>
    </citation>
    <scope>NUCLEOTIDE SEQUENCE [LARGE SCALE GENOMIC DNA]</scope>
    <source>
        <strain evidence="1">JCA_2017</strain>
    </source>
</reference>
<dbReference type="OrthoDB" id="1938451at2759"/>
<gene>
    <name evidence="1" type="ORF">CR513_25705</name>
</gene>
<evidence type="ECO:0000313" key="1">
    <source>
        <dbReference type="EMBL" id="RDX92192.1"/>
    </source>
</evidence>
<sequence length="291" mass="32858">MLESPLVLSKLREGTPIIVYLSIFNEAINTALIHEEGKNQYSIYFINRVLQGAKTRSQRLEKAALALVIVVQTNIPIKQVLRTNGRWTVELSEFDLTFEKRGHVKAQILADFIVELTLTREAEQPSKGWTLLVDGASNKRGSGVRVVFEGVDKVLIDQSLRFGFKASNNQTKYEELLVRMRVAKEIGAQVLTTKRSSKQDMEKNLAAFFESFTLLHVPKNQNEQADLLSKLANMQKVGLNRTKTCLSTIEPEKVYSVGHNTSWKDPITTFLQTEQAPNDPLVVKKLEREAS</sequence>
<dbReference type="EMBL" id="QJKJ01004929">
    <property type="protein sequence ID" value="RDX92192.1"/>
    <property type="molecule type" value="Genomic_DNA"/>
</dbReference>
<dbReference type="Proteomes" id="UP000257109">
    <property type="component" value="Unassembled WGS sequence"/>
</dbReference>
<protein>
    <recommendedName>
        <fullName evidence="3">RNase H type-1 domain-containing protein</fullName>
    </recommendedName>
</protein>